<dbReference type="SUPFAM" id="SSF53756">
    <property type="entry name" value="UDP-Glycosyltransferase/glycogen phosphorylase"/>
    <property type="match status" value="1"/>
</dbReference>
<gene>
    <name evidence="1" type="ORF">ACFSJC_14180</name>
</gene>
<keyword evidence="2" id="KW-1185">Reference proteome</keyword>
<dbReference type="EMBL" id="JBHUHX010000040">
    <property type="protein sequence ID" value="MFD2112994.1"/>
    <property type="molecule type" value="Genomic_DNA"/>
</dbReference>
<proteinExistence type="predicted"/>
<dbReference type="EC" id="2.4.-.-" evidence="1"/>
<keyword evidence="1" id="KW-0808">Transferase</keyword>
<keyword evidence="1" id="KW-0328">Glycosyltransferase</keyword>
<accession>A0ABW4YB12</accession>
<name>A0ABW4YB12_9GAMM</name>
<dbReference type="GO" id="GO:0016757">
    <property type="term" value="F:glycosyltransferase activity"/>
    <property type="evidence" value="ECO:0007669"/>
    <property type="project" value="UniProtKB-KW"/>
</dbReference>
<dbReference type="Pfam" id="PF13692">
    <property type="entry name" value="Glyco_trans_1_4"/>
    <property type="match status" value="1"/>
</dbReference>
<dbReference type="Proteomes" id="UP001597337">
    <property type="component" value="Unassembled WGS sequence"/>
</dbReference>
<comment type="caution">
    <text evidence="1">The sequence shown here is derived from an EMBL/GenBank/DDBJ whole genome shotgun (WGS) entry which is preliminary data.</text>
</comment>
<dbReference type="RefSeq" id="WP_386027640.1">
    <property type="nucleotide sequence ID" value="NZ_JBHUHX010000040.1"/>
</dbReference>
<sequence length="402" mass="45245">MSEEHKPRVLFLAKVYPYPPAVAGDAVYSRGVIEAMSHIARMTVLCADSASEHQQPPEIIWHVVDPPRAGRAGSVLSRWPLIAWKGATRSYHTALDQLLKDSWDIILLDNLGTAHALPKVMRYRDAHPGMRLVYVSHEYEYPMRRAKYDSYAMNWPKRLMAIRDLQKVRNSEERLLRHCDIVTVINTNDIEPFRLVAPGRKYLPIPPGYDGPIVYQRKITEETPRRVLILGGRRSEQKRQILLEWMVAAYDRLTAAGIEMVIAGDMDETLSQQLRKDYPEATVLGFVDALDALFASARMGVIADTLGGGFKLRLLTQVFQRLPIIGLRGAISGLPTDRSAGYLDAPDLPMLVNLVCDTMDDLDRLNSLHNRAFADCAAAFSWQARAEDFAAAVSENPKRVLQ</sequence>
<protein>
    <submittedName>
        <fullName evidence="1">Glycosyltransferase</fullName>
        <ecNumber evidence="1">2.4.-.-</ecNumber>
    </submittedName>
</protein>
<evidence type="ECO:0000313" key="2">
    <source>
        <dbReference type="Proteomes" id="UP001597337"/>
    </source>
</evidence>
<reference evidence="2" key="1">
    <citation type="journal article" date="2019" name="Int. J. Syst. Evol. Microbiol.">
        <title>The Global Catalogue of Microorganisms (GCM) 10K type strain sequencing project: providing services to taxonomists for standard genome sequencing and annotation.</title>
        <authorList>
            <consortium name="The Broad Institute Genomics Platform"/>
            <consortium name="The Broad Institute Genome Sequencing Center for Infectious Disease"/>
            <person name="Wu L."/>
            <person name="Ma J."/>
        </authorList>
    </citation>
    <scope>NUCLEOTIDE SEQUENCE [LARGE SCALE GENOMIC DNA]</scope>
    <source>
        <strain evidence="2">KACC 12597</strain>
    </source>
</reference>
<organism evidence="1 2">
    <name type="scientific">Thiorhodococcus fuscus</name>
    <dbReference type="NCBI Taxonomy" id="527200"/>
    <lineage>
        <taxon>Bacteria</taxon>
        <taxon>Pseudomonadati</taxon>
        <taxon>Pseudomonadota</taxon>
        <taxon>Gammaproteobacteria</taxon>
        <taxon>Chromatiales</taxon>
        <taxon>Chromatiaceae</taxon>
        <taxon>Thiorhodococcus</taxon>
    </lineage>
</organism>
<evidence type="ECO:0000313" key="1">
    <source>
        <dbReference type="EMBL" id="MFD2112994.1"/>
    </source>
</evidence>